<feature type="domain" description="CYTH" evidence="2">
    <location>
        <begin position="5"/>
        <end position="196"/>
    </location>
</feature>
<accession>A0ABW1FRQ8</accession>
<dbReference type="RefSeq" id="WP_345084101.1">
    <property type="nucleotide sequence ID" value="NZ_BAAAWG010000007.1"/>
</dbReference>
<dbReference type="SMART" id="SM01118">
    <property type="entry name" value="CYTH"/>
    <property type="match status" value="1"/>
</dbReference>
<evidence type="ECO:0000256" key="1">
    <source>
        <dbReference type="SAM" id="MobiDB-lite"/>
    </source>
</evidence>
<reference evidence="5" key="1">
    <citation type="journal article" date="2019" name="Int. J. Syst. Evol. Microbiol.">
        <title>The Global Catalogue of Microorganisms (GCM) 10K type strain sequencing project: providing services to taxonomists for standard genome sequencing and annotation.</title>
        <authorList>
            <consortium name="The Broad Institute Genomics Platform"/>
            <consortium name="The Broad Institute Genome Sequencing Center for Infectious Disease"/>
            <person name="Wu L."/>
            <person name="Ma J."/>
        </authorList>
    </citation>
    <scope>NUCLEOTIDE SEQUENCE [LARGE SCALE GENOMIC DNA]</scope>
    <source>
        <strain evidence="5">CGMCC 1.15809</strain>
    </source>
</reference>
<proteinExistence type="predicted"/>
<dbReference type="InterPro" id="IPR038186">
    <property type="entry name" value="CHAD_dom_sf"/>
</dbReference>
<evidence type="ECO:0000313" key="4">
    <source>
        <dbReference type="EMBL" id="MFC5896233.1"/>
    </source>
</evidence>
<dbReference type="Pfam" id="PF01928">
    <property type="entry name" value="CYTH"/>
    <property type="match status" value="1"/>
</dbReference>
<feature type="domain" description="CHAD" evidence="3">
    <location>
        <begin position="251"/>
        <end position="535"/>
    </location>
</feature>
<organism evidence="4 5">
    <name type="scientific">Streptomyces ramulosus</name>
    <dbReference type="NCBI Taxonomy" id="47762"/>
    <lineage>
        <taxon>Bacteria</taxon>
        <taxon>Bacillati</taxon>
        <taxon>Actinomycetota</taxon>
        <taxon>Actinomycetes</taxon>
        <taxon>Kitasatosporales</taxon>
        <taxon>Streptomycetaceae</taxon>
        <taxon>Streptomyces</taxon>
    </lineage>
</organism>
<dbReference type="InterPro" id="IPR033469">
    <property type="entry name" value="CYTH-like_dom_sf"/>
</dbReference>
<evidence type="ECO:0000313" key="5">
    <source>
        <dbReference type="Proteomes" id="UP001596241"/>
    </source>
</evidence>
<dbReference type="SUPFAM" id="SSF55154">
    <property type="entry name" value="CYTH-like phosphatases"/>
    <property type="match status" value="1"/>
</dbReference>
<feature type="region of interest" description="Disordered" evidence="1">
    <location>
        <begin position="193"/>
        <end position="254"/>
    </location>
</feature>
<dbReference type="PROSITE" id="PS51707">
    <property type="entry name" value="CYTH"/>
    <property type="match status" value="1"/>
</dbReference>
<dbReference type="InterPro" id="IPR007899">
    <property type="entry name" value="CHAD_dom"/>
</dbReference>
<evidence type="ECO:0000259" key="2">
    <source>
        <dbReference type="PROSITE" id="PS51707"/>
    </source>
</evidence>
<dbReference type="Gene3D" id="1.40.20.10">
    <property type="entry name" value="CHAD domain"/>
    <property type="match status" value="1"/>
</dbReference>
<dbReference type="PANTHER" id="PTHR39339:SF1">
    <property type="entry name" value="CHAD DOMAIN-CONTAINING PROTEIN"/>
    <property type="match status" value="1"/>
</dbReference>
<dbReference type="Gene3D" id="2.40.320.10">
    <property type="entry name" value="Hypothetical Protein Pfu-838710-001"/>
    <property type="match status" value="1"/>
</dbReference>
<sequence>MAHTVRETERKYDGVRLPDPAAVPGVAAAQPGGVTALDALYHDTADGRLAADAVTLRRRTGGPDPGWHLKLPVGPDVRDEIRAPLADAVPPELAALVRSRVRGAALVPVMRLRTRREVTVLTDAAGTPLAELAYDEVRAERPDGARASWHEVEAELAPGAAPELLDALDTWLRAAGLTPGAYPSKLARALAATAAEHGAGPAPRNGREGRSKEGAGGGEALPDAQEPSRRKKSAREAGSGRKRAAGRGSGAPTAGDTVLAYLRKQVRAIVALDPAVRRELPDAVHRMRVATRRLRGVLRSYRRLLDRAATDPVVAELGWLAGELGIDRDREVLSARVGDGVAALPRELRAGPVRARVRAWSRPRRGAARRLTGVLDGHRYLTLLDTLDRLLADPPLRPAAARAPGKELPRALRKDFRRLSGRMRRALETPPGPERDRALHEARKAAKRFRYGAEAARPALGRTAARCVRRATALQEVLGEHHDTVVTRDALRDLADRAHAAGENAFPYGLLHGRQEALAAACEERLPRLWKKAKKKAPPGARKAA</sequence>
<dbReference type="EMBL" id="JBHSPW010000014">
    <property type="protein sequence ID" value="MFC5896233.1"/>
    <property type="molecule type" value="Genomic_DNA"/>
</dbReference>
<protein>
    <submittedName>
        <fullName evidence="4">CYTH and CHAD domain-containing protein</fullName>
    </submittedName>
</protein>
<dbReference type="PANTHER" id="PTHR39339">
    <property type="entry name" value="SLR1444 PROTEIN"/>
    <property type="match status" value="1"/>
</dbReference>
<dbReference type="InterPro" id="IPR023577">
    <property type="entry name" value="CYTH_domain"/>
</dbReference>
<dbReference type="PROSITE" id="PS51708">
    <property type="entry name" value="CHAD"/>
    <property type="match status" value="1"/>
</dbReference>
<name>A0ABW1FRQ8_9ACTN</name>
<keyword evidence="5" id="KW-1185">Reference proteome</keyword>
<comment type="caution">
    <text evidence="4">The sequence shown here is derived from an EMBL/GenBank/DDBJ whole genome shotgun (WGS) entry which is preliminary data.</text>
</comment>
<evidence type="ECO:0000259" key="3">
    <source>
        <dbReference type="PROSITE" id="PS51708"/>
    </source>
</evidence>
<dbReference type="Pfam" id="PF05235">
    <property type="entry name" value="CHAD"/>
    <property type="match status" value="1"/>
</dbReference>
<dbReference type="Proteomes" id="UP001596241">
    <property type="component" value="Unassembled WGS sequence"/>
</dbReference>
<dbReference type="SMART" id="SM00880">
    <property type="entry name" value="CHAD"/>
    <property type="match status" value="1"/>
</dbReference>
<gene>
    <name evidence="4" type="ORF">ACFP3M_25890</name>
</gene>
<feature type="compositionally biased region" description="Low complexity" evidence="1">
    <location>
        <begin position="193"/>
        <end position="203"/>
    </location>
</feature>
<dbReference type="CDD" id="cd07374">
    <property type="entry name" value="CYTH-like_Pase"/>
    <property type="match status" value="1"/>
</dbReference>